<keyword evidence="4" id="KW-1185">Reference proteome</keyword>
<dbReference type="GO" id="GO:0008541">
    <property type="term" value="C:proteasome regulatory particle, lid subcomplex"/>
    <property type="evidence" value="ECO:0007669"/>
    <property type="project" value="TreeGrafter"/>
</dbReference>
<dbReference type="Gene3D" id="1.25.40.990">
    <property type="match status" value="1"/>
</dbReference>
<dbReference type="InterPro" id="IPR006746">
    <property type="entry name" value="26S_Psome_Rpn12"/>
</dbReference>
<comment type="caution">
    <text evidence="3">The sequence shown here is derived from an EMBL/GenBank/DDBJ whole genome shotgun (WGS) entry which is preliminary data.</text>
</comment>
<organism evidence="3 4">
    <name type="scientific">Euroglyphus maynei</name>
    <name type="common">Mayne's house dust mite</name>
    <dbReference type="NCBI Taxonomy" id="6958"/>
    <lineage>
        <taxon>Eukaryota</taxon>
        <taxon>Metazoa</taxon>
        <taxon>Ecdysozoa</taxon>
        <taxon>Arthropoda</taxon>
        <taxon>Chelicerata</taxon>
        <taxon>Arachnida</taxon>
        <taxon>Acari</taxon>
        <taxon>Acariformes</taxon>
        <taxon>Sarcoptiformes</taxon>
        <taxon>Astigmata</taxon>
        <taxon>Psoroptidia</taxon>
        <taxon>Analgoidea</taxon>
        <taxon>Pyroglyphidae</taxon>
        <taxon>Pyroglyphinae</taxon>
        <taxon>Euroglyphus</taxon>
    </lineage>
</organism>
<accession>A0A1Y3BG15</accession>
<dbReference type="EMBL" id="MUJZ01026102">
    <property type="protein sequence ID" value="OTF78818.1"/>
    <property type="molecule type" value="Genomic_DNA"/>
</dbReference>
<dbReference type="InterPro" id="IPR033464">
    <property type="entry name" value="CSN8_PSD8_EIF3K"/>
</dbReference>
<evidence type="ECO:0000313" key="3">
    <source>
        <dbReference type="EMBL" id="OTF78818.1"/>
    </source>
</evidence>
<dbReference type="OrthoDB" id="409122at2759"/>
<keyword evidence="1 3" id="KW-0647">Proteasome</keyword>
<sequence length="107" mass="12285">MEGSYNKIFLSKGNVPSKYYTFFIDILLDTIREDIAGCIEMAYDQISESEALRLLFFDAKDKAGLVKYAQHRRWTLNEKRAYTFGHGKNRNDGSVAKIPAQKIALQM</sequence>
<evidence type="ECO:0000259" key="2">
    <source>
        <dbReference type="Pfam" id="PF10075"/>
    </source>
</evidence>
<dbReference type="AlphaFoldDB" id="A0A1Y3BG15"/>
<dbReference type="GO" id="GO:0005634">
    <property type="term" value="C:nucleus"/>
    <property type="evidence" value="ECO:0007669"/>
    <property type="project" value="TreeGrafter"/>
</dbReference>
<dbReference type="PANTHER" id="PTHR12387:SF0">
    <property type="entry name" value="26S PROTEASOME NON-ATPASE REGULATORY SUBUNIT 8"/>
    <property type="match status" value="1"/>
</dbReference>
<dbReference type="Proteomes" id="UP000194236">
    <property type="component" value="Unassembled WGS sequence"/>
</dbReference>
<reference evidence="3 4" key="1">
    <citation type="submission" date="2017-03" db="EMBL/GenBank/DDBJ databases">
        <title>Genome Survey of Euroglyphus maynei.</title>
        <authorList>
            <person name="Arlian L.G."/>
            <person name="Morgan M.S."/>
            <person name="Rider S.D."/>
        </authorList>
    </citation>
    <scope>NUCLEOTIDE SEQUENCE [LARGE SCALE GENOMIC DNA]</scope>
    <source>
        <strain evidence="3">Arlian Lab</strain>
        <tissue evidence="3">Whole body</tissue>
    </source>
</reference>
<evidence type="ECO:0000256" key="1">
    <source>
        <dbReference type="ARBA" id="ARBA00022942"/>
    </source>
</evidence>
<dbReference type="GO" id="GO:0043161">
    <property type="term" value="P:proteasome-mediated ubiquitin-dependent protein catabolic process"/>
    <property type="evidence" value="ECO:0007669"/>
    <property type="project" value="TreeGrafter"/>
</dbReference>
<evidence type="ECO:0000313" key="4">
    <source>
        <dbReference type="Proteomes" id="UP000194236"/>
    </source>
</evidence>
<gene>
    <name evidence="3" type="ORF">BLA29_000139</name>
</gene>
<protein>
    <submittedName>
        <fullName evidence="3">26S proteasome non-ATPase regulatory subunit 8-like protein</fullName>
    </submittedName>
</protein>
<dbReference type="Pfam" id="PF10075">
    <property type="entry name" value="CSN8_PSD8_EIF3K"/>
    <property type="match status" value="1"/>
</dbReference>
<feature type="non-terminal residue" evidence="3">
    <location>
        <position position="107"/>
    </location>
</feature>
<dbReference type="PANTHER" id="PTHR12387">
    <property type="entry name" value="26S PROTEASOME NON-ATPASE REGULATORY SUBUNIT 8"/>
    <property type="match status" value="1"/>
</dbReference>
<proteinExistence type="predicted"/>
<name>A0A1Y3BG15_EURMA</name>
<feature type="domain" description="CSN8/PSMD8/EIF3K" evidence="2">
    <location>
        <begin position="1"/>
        <end position="81"/>
    </location>
</feature>
<dbReference type="GO" id="GO:0005829">
    <property type="term" value="C:cytosol"/>
    <property type="evidence" value="ECO:0007669"/>
    <property type="project" value="TreeGrafter"/>
</dbReference>